<dbReference type="EMBL" id="JAUEPP010000001">
    <property type="protein sequence ID" value="KAK3355176.1"/>
    <property type="molecule type" value="Genomic_DNA"/>
</dbReference>
<dbReference type="PANTHER" id="PTHR46621:SF1">
    <property type="entry name" value="SNRNA-ACTIVATING PROTEIN COMPLEX SUBUNIT 4"/>
    <property type="match status" value="1"/>
</dbReference>
<feature type="domain" description="Myb-like" evidence="6">
    <location>
        <begin position="21"/>
        <end position="76"/>
    </location>
</feature>
<feature type="compositionally biased region" description="Polar residues" evidence="5">
    <location>
        <begin position="201"/>
        <end position="210"/>
    </location>
</feature>
<evidence type="ECO:0000256" key="1">
    <source>
        <dbReference type="ARBA" id="ARBA00023015"/>
    </source>
</evidence>
<dbReference type="GO" id="GO:0042795">
    <property type="term" value="P:snRNA transcription by RNA polymerase II"/>
    <property type="evidence" value="ECO:0007669"/>
    <property type="project" value="TreeGrafter"/>
</dbReference>
<dbReference type="RefSeq" id="XP_062686554.1">
    <property type="nucleotide sequence ID" value="XM_062829294.1"/>
</dbReference>
<accession>A0AAE0MWT6</accession>
<evidence type="ECO:0000313" key="9">
    <source>
        <dbReference type="Proteomes" id="UP001278500"/>
    </source>
</evidence>
<dbReference type="SUPFAM" id="SSF46689">
    <property type="entry name" value="Homeodomain-like"/>
    <property type="match status" value="2"/>
</dbReference>
<dbReference type="PROSITE" id="PS50090">
    <property type="entry name" value="MYB_LIKE"/>
    <property type="match status" value="3"/>
</dbReference>
<feature type="domain" description="HTH myb-type" evidence="7">
    <location>
        <begin position="133"/>
        <end position="183"/>
    </location>
</feature>
<comment type="caution">
    <text evidence="8">The sequence shown here is derived from an EMBL/GenBank/DDBJ whole genome shotgun (WGS) entry which is preliminary data.</text>
</comment>
<dbReference type="InterPro" id="IPR017930">
    <property type="entry name" value="Myb_dom"/>
</dbReference>
<dbReference type="Pfam" id="PF13921">
    <property type="entry name" value="Myb_DNA-bind_6"/>
    <property type="match status" value="1"/>
</dbReference>
<keyword evidence="2" id="KW-0238">DNA-binding</keyword>
<reference evidence="8" key="1">
    <citation type="journal article" date="2023" name="Mol. Phylogenet. Evol.">
        <title>Genome-scale phylogeny and comparative genomics of the fungal order Sordariales.</title>
        <authorList>
            <person name="Hensen N."/>
            <person name="Bonometti L."/>
            <person name="Westerberg I."/>
            <person name="Brannstrom I.O."/>
            <person name="Guillou S."/>
            <person name="Cros-Aarteil S."/>
            <person name="Calhoun S."/>
            <person name="Haridas S."/>
            <person name="Kuo A."/>
            <person name="Mondo S."/>
            <person name="Pangilinan J."/>
            <person name="Riley R."/>
            <person name="LaButti K."/>
            <person name="Andreopoulos B."/>
            <person name="Lipzen A."/>
            <person name="Chen C."/>
            <person name="Yan M."/>
            <person name="Daum C."/>
            <person name="Ng V."/>
            <person name="Clum A."/>
            <person name="Steindorff A."/>
            <person name="Ohm R.A."/>
            <person name="Martin F."/>
            <person name="Silar P."/>
            <person name="Natvig D.O."/>
            <person name="Lalanne C."/>
            <person name="Gautier V."/>
            <person name="Ament-Velasquez S.L."/>
            <person name="Kruys A."/>
            <person name="Hutchinson M.I."/>
            <person name="Powell A.J."/>
            <person name="Barry K."/>
            <person name="Miller A.N."/>
            <person name="Grigoriev I.V."/>
            <person name="Debuchy R."/>
            <person name="Gladieux P."/>
            <person name="Hiltunen Thoren M."/>
            <person name="Johannesson H."/>
        </authorList>
    </citation>
    <scope>NUCLEOTIDE SEQUENCE</scope>
    <source>
        <strain evidence="8">CBS 560.94</strain>
    </source>
</reference>
<dbReference type="PANTHER" id="PTHR46621">
    <property type="entry name" value="SNRNA-ACTIVATING PROTEIN COMPLEX SUBUNIT 4"/>
    <property type="match status" value="1"/>
</dbReference>
<gene>
    <name evidence="8" type="ORF">B0H65DRAFT_544449</name>
</gene>
<evidence type="ECO:0000256" key="4">
    <source>
        <dbReference type="ARBA" id="ARBA00023242"/>
    </source>
</evidence>
<dbReference type="InterPro" id="IPR009057">
    <property type="entry name" value="Homeodomain-like_sf"/>
</dbReference>
<evidence type="ECO:0000313" key="8">
    <source>
        <dbReference type="EMBL" id="KAK3355176.1"/>
    </source>
</evidence>
<feature type="compositionally biased region" description="Low complexity" evidence="5">
    <location>
        <begin position="184"/>
        <end position="200"/>
    </location>
</feature>
<sequence>MSSISQFLMYSSRSVSPSPQAEPKPRQVWTPEEDRLLAEAVAKETPANGSINWCKVAPHLSRRNNKDCRKRWHYNVAHNIRKGTWTREEDQRLREAFDIYGPRWSKVAQVVGSRNGDQCWKRWYDCLDPKIDRSPWTPEEDILLLQIVSQQGRNWTEIVNTHFPNRTSLAAKNRYSILRRRQESASSSASSPASSRSRSSTPYSKPTATGNRGGRATKATATPSPMIMTSQPQYLSPTPPISSQLTPELGQCFTSSPLSLSDTESTSTQGFGLGLLLPSSAMSMATSSFPTTAAAADAAGFDLLSFGNNGYNFSQDCAWTSYAPEMMVSAAPMGMGYASVSGSDASPSPSVSTTSSFSSASSPPSLSLNGLYMPVVNHGGLDFNYPPAATQAQAQQQFEFIVQTPTPTGTGTPVAYASW</sequence>
<dbReference type="GeneID" id="87866448"/>
<dbReference type="PROSITE" id="PS51294">
    <property type="entry name" value="HTH_MYB"/>
    <property type="match status" value="3"/>
</dbReference>
<organism evidence="8 9">
    <name type="scientific">Neurospora tetraspora</name>
    <dbReference type="NCBI Taxonomy" id="94610"/>
    <lineage>
        <taxon>Eukaryota</taxon>
        <taxon>Fungi</taxon>
        <taxon>Dikarya</taxon>
        <taxon>Ascomycota</taxon>
        <taxon>Pezizomycotina</taxon>
        <taxon>Sordariomycetes</taxon>
        <taxon>Sordariomycetidae</taxon>
        <taxon>Sordariales</taxon>
        <taxon>Sordariaceae</taxon>
        <taxon>Neurospora</taxon>
    </lineage>
</organism>
<keyword evidence="4" id="KW-0539">Nucleus</keyword>
<feature type="domain" description="Myb-like" evidence="6">
    <location>
        <begin position="128"/>
        <end position="179"/>
    </location>
</feature>
<feature type="domain" description="HTH myb-type" evidence="7">
    <location>
        <begin position="77"/>
        <end position="131"/>
    </location>
</feature>
<evidence type="ECO:0000256" key="2">
    <source>
        <dbReference type="ARBA" id="ARBA00023125"/>
    </source>
</evidence>
<dbReference type="InterPro" id="IPR001005">
    <property type="entry name" value="SANT/Myb"/>
</dbReference>
<feature type="domain" description="Myb-like" evidence="6">
    <location>
        <begin position="77"/>
        <end position="127"/>
    </location>
</feature>
<dbReference type="CDD" id="cd00167">
    <property type="entry name" value="SANT"/>
    <property type="match status" value="3"/>
</dbReference>
<keyword evidence="9" id="KW-1185">Reference proteome</keyword>
<protein>
    <submittedName>
        <fullName evidence="8">Uncharacterized protein</fullName>
    </submittedName>
</protein>
<dbReference type="Proteomes" id="UP001278500">
    <property type="component" value="Unassembled WGS sequence"/>
</dbReference>
<dbReference type="Gene3D" id="1.10.10.60">
    <property type="entry name" value="Homeodomain-like"/>
    <property type="match status" value="3"/>
</dbReference>
<keyword evidence="3" id="KW-0804">Transcription</keyword>
<reference evidence="8" key="2">
    <citation type="submission" date="2023-06" db="EMBL/GenBank/DDBJ databases">
        <authorList>
            <consortium name="Lawrence Berkeley National Laboratory"/>
            <person name="Haridas S."/>
            <person name="Hensen N."/>
            <person name="Bonometti L."/>
            <person name="Westerberg I."/>
            <person name="Brannstrom I.O."/>
            <person name="Guillou S."/>
            <person name="Cros-Aarteil S."/>
            <person name="Calhoun S."/>
            <person name="Kuo A."/>
            <person name="Mondo S."/>
            <person name="Pangilinan J."/>
            <person name="Riley R."/>
            <person name="Labutti K."/>
            <person name="Andreopoulos B."/>
            <person name="Lipzen A."/>
            <person name="Chen C."/>
            <person name="Yanf M."/>
            <person name="Daum C."/>
            <person name="Ng V."/>
            <person name="Clum A."/>
            <person name="Steindorff A."/>
            <person name="Ohm R."/>
            <person name="Martin F."/>
            <person name="Silar P."/>
            <person name="Natvig D."/>
            <person name="Lalanne C."/>
            <person name="Gautier V."/>
            <person name="Ament-Velasquez S.L."/>
            <person name="Kruys A."/>
            <person name="Hutchinson M.I."/>
            <person name="Powell A.J."/>
            <person name="Barry K."/>
            <person name="Miller A.N."/>
            <person name="Grigoriev I.V."/>
            <person name="Debuchy R."/>
            <person name="Gladieux P."/>
            <person name="Thoren M.H."/>
            <person name="Johannesson H."/>
        </authorList>
    </citation>
    <scope>NUCLEOTIDE SEQUENCE</scope>
    <source>
        <strain evidence="8">CBS 560.94</strain>
    </source>
</reference>
<feature type="domain" description="HTH myb-type" evidence="7">
    <location>
        <begin position="21"/>
        <end position="73"/>
    </location>
</feature>
<name>A0AAE0MWT6_9PEZI</name>
<proteinExistence type="predicted"/>
<dbReference type="InterPro" id="IPR051575">
    <property type="entry name" value="Myb-like_DNA-bd"/>
</dbReference>
<dbReference type="GO" id="GO:0000978">
    <property type="term" value="F:RNA polymerase II cis-regulatory region sequence-specific DNA binding"/>
    <property type="evidence" value="ECO:0007669"/>
    <property type="project" value="TreeGrafter"/>
</dbReference>
<evidence type="ECO:0000256" key="5">
    <source>
        <dbReference type="SAM" id="MobiDB-lite"/>
    </source>
</evidence>
<evidence type="ECO:0000256" key="3">
    <source>
        <dbReference type="ARBA" id="ARBA00023163"/>
    </source>
</evidence>
<dbReference type="Pfam" id="PF00249">
    <property type="entry name" value="Myb_DNA-binding"/>
    <property type="match status" value="1"/>
</dbReference>
<dbReference type="GO" id="GO:0019185">
    <property type="term" value="C:snRNA-activating protein complex"/>
    <property type="evidence" value="ECO:0007669"/>
    <property type="project" value="TreeGrafter"/>
</dbReference>
<feature type="region of interest" description="Disordered" evidence="5">
    <location>
        <begin position="342"/>
        <end position="365"/>
    </location>
</feature>
<evidence type="ECO:0000259" key="7">
    <source>
        <dbReference type="PROSITE" id="PS51294"/>
    </source>
</evidence>
<dbReference type="SMART" id="SM00717">
    <property type="entry name" value="SANT"/>
    <property type="match status" value="3"/>
</dbReference>
<dbReference type="GO" id="GO:0042796">
    <property type="term" value="P:snRNA transcription by RNA polymerase III"/>
    <property type="evidence" value="ECO:0007669"/>
    <property type="project" value="TreeGrafter"/>
</dbReference>
<feature type="region of interest" description="Disordered" evidence="5">
    <location>
        <begin position="180"/>
        <end position="248"/>
    </location>
</feature>
<evidence type="ECO:0000259" key="6">
    <source>
        <dbReference type="PROSITE" id="PS50090"/>
    </source>
</evidence>
<keyword evidence="1" id="KW-0805">Transcription regulation</keyword>
<feature type="compositionally biased region" description="Polar residues" evidence="5">
    <location>
        <begin position="219"/>
        <end position="248"/>
    </location>
</feature>
<dbReference type="AlphaFoldDB" id="A0AAE0MWT6"/>
<dbReference type="GO" id="GO:0001006">
    <property type="term" value="F:RNA polymerase III type 3 promoter sequence-specific DNA binding"/>
    <property type="evidence" value="ECO:0007669"/>
    <property type="project" value="TreeGrafter"/>
</dbReference>